<accession>A0A8I0DQ64</accession>
<protein>
    <submittedName>
        <fullName evidence="2">Uncharacterized protein</fullName>
    </submittedName>
</protein>
<comment type="caution">
    <text evidence="2">The sequence shown here is derived from an EMBL/GenBank/DDBJ whole genome shotgun (WGS) entry which is preliminary data.</text>
</comment>
<keyword evidence="1" id="KW-1133">Transmembrane helix</keyword>
<proteinExistence type="predicted"/>
<sequence length="148" mass="16757">MKKKNSIIAIGIVVGIGVIVFLASFTSSKFNNISKYKLLETPVPINSINVSVRIANYENTLKSIIKYENNSSHDISNMVIEVRFKSENKVVSYELDELVKSGQISSDFYGEAPDSGNEEDLEFLKYKVTLKNGTYMEYDQTTNTYNWS</sequence>
<feature type="transmembrane region" description="Helical" evidence="1">
    <location>
        <begin position="7"/>
        <end position="25"/>
    </location>
</feature>
<evidence type="ECO:0000256" key="1">
    <source>
        <dbReference type="SAM" id="Phobius"/>
    </source>
</evidence>
<gene>
    <name evidence="2" type="ORF">H8R92_12600</name>
</gene>
<evidence type="ECO:0000313" key="3">
    <source>
        <dbReference type="Proteomes" id="UP000662088"/>
    </source>
</evidence>
<name>A0A8I0DQ64_9CLOT</name>
<dbReference type="RefSeq" id="WP_186835627.1">
    <property type="nucleotide sequence ID" value="NZ_JACOOQ010000028.1"/>
</dbReference>
<dbReference type="AlphaFoldDB" id="A0A8I0DQ64"/>
<evidence type="ECO:0000313" key="2">
    <source>
        <dbReference type="EMBL" id="MBC5641202.1"/>
    </source>
</evidence>
<keyword evidence="3" id="KW-1185">Reference proteome</keyword>
<keyword evidence="1" id="KW-0472">Membrane</keyword>
<dbReference type="EMBL" id="JACOOQ010000028">
    <property type="protein sequence ID" value="MBC5641202.1"/>
    <property type="molecule type" value="Genomic_DNA"/>
</dbReference>
<organism evidence="2 3">
    <name type="scientific">Clostridium lentum</name>
    <dbReference type="NCBI Taxonomy" id="2763037"/>
    <lineage>
        <taxon>Bacteria</taxon>
        <taxon>Bacillati</taxon>
        <taxon>Bacillota</taxon>
        <taxon>Clostridia</taxon>
        <taxon>Eubacteriales</taxon>
        <taxon>Clostridiaceae</taxon>
        <taxon>Clostridium</taxon>
    </lineage>
</organism>
<reference evidence="2" key="1">
    <citation type="submission" date="2020-08" db="EMBL/GenBank/DDBJ databases">
        <title>Genome public.</title>
        <authorList>
            <person name="Liu C."/>
            <person name="Sun Q."/>
        </authorList>
    </citation>
    <scope>NUCLEOTIDE SEQUENCE</scope>
    <source>
        <strain evidence="2">NSJ-42</strain>
    </source>
</reference>
<keyword evidence="1" id="KW-0812">Transmembrane</keyword>
<dbReference type="Proteomes" id="UP000662088">
    <property type="component" value="Unassembled WGS sequence"/>
</dbReference>